<dbReference type="Pfam" id="PF12007">
    <property type="entry name" value="DUF3501"/>
    <property type="match status" value="1"/>
</dbReference>
<name>A0A418WHR2_9PROT</name>
<dbReference type="OrthoDB" id="9780579at2"/>
<comment type="caution">
    <text evidence="1">The sequence shown here is derived from an EMBL/GenBank/DDBJ whole genome shotgun (WGS) entry which is preliminary data.</text>
</comment>
<dbReference type="EMBL" id="QYUK01000011">
    <property type="protein sequence ID" value="RJF89577.1"/>
    <property type="molecule type" value="Genomic_DNA"/>
</dbReference>
<dbReference type="InterPro" id="IPR021890">
    <property type="entry name" value="DUF3501"/>
</dbReference>
<sequence length="197" mass="21994">MPKAARRITADDILPRETYGAERKARRAAVVDLKKRRRMAVGPYATFHFECFETMWMQVQEMLYIEKGGDAQLADELAAYNPMIPQGAELTATIMFEIEDAYRRARILQRLGGVEDALTIRVGGHTIQAVPEGDVERTKEDGKTSAVHFMHFPFSAEAIAAFQDPANEAIIAFAHPEYGHMAVIPPEIRASLAQDFG</sequence>
<reference evidence="1 2" key="1">
    <citation type="submission" date="2018-09" db="EMBL/GenBank/DDBJ databases">
        <authorList>
            <person name="Zhu H."/>
        </authorList>
    </citation>
    <scope>NUCLEOTIDE SEQUENCE [LARGE SCALE GENOMIC DNA]</scope>
    <source>
        <strain evidence="1 2">K1W22B-8</strain>
    </source>
</reference>
<organism evidence="1 2">
    <name type="scientific">Oleomonas cavernae</name>
    <dbReference type="NCBI Taxonomy" id="2320859"/>
    <lineage>
        <taxon>Bacteria</taxon>
        <taxon>Pseudomonadati</taxon>
        <taxon>Pseudomonadota</taxon>
        <taxon>Alphaproteobacteria</taxon>
        <taxon>Acetobacterales</taxon>
        <taxon>Acetobacteraceae</taxon>
        <taxon>Oleomonas</taxon>
    </lineage>
</organism>
<dbReference type="Proteomes" id="UP000284605">
    <property type="component" value="Unassembled WGS sequence"/>
</dbReference>
<protein>
    <submittedName>
        <fullName evidence="1">DUF3501 family protein</fullName>
    </submittedName>
</protein>
<dbReference type="RefSeq" id="WP_119781609.1">
    <property type="nucleotide sequence ID" value="NZ_QYUK01000011.1"/>
</dbReference>
<evidence type="ECO:0000313" key="2">
    <source>
        <dbReference type="Proteomes" id="UP000284605"/>
    </source>
</evidence>
<accession>A0A418WHR2</accession>
<gene>
    <name evidence="1" type="ORF">D3874_23560</name>
</gene>
<proteinExistence type="predicted"/>
<evidence type="ECO:0000313" key="1">
    <source>
        <dbReference type="EMBL" id="RJF89577.1"/>
    </source>
</evidence>
<dbReference type="AlphaFoldDB" id="A0A418WHR2"/>
<keyword evidence="2" id="KW-1185">Reference proteome</keyword>